<accession>A0A2W1BV61</accession>
<name>A0A2W1BV61_HELAM</name>
<dbReference type="OrthoDB" id="6510765at2759"/>
<dbReference type="PANTHER" id="PTHR12236">
    <property type="entry name" value="STRUCTURAL CONTITUENT OF CUTICLE"/>
    <property type="match status" value="1"/>
</dbReference>
<keyword evidence="1 3" id="KW-0193">Cuticle</keyword>
<keyword evidence="7" id="KW-1185">Reference proteome</keyword>
<dbReference type="InterPro" id="IPR031311">
    <property type="entry name" value="CHIT_BIND_RR_consensus"/>
</dbReference>
<gene>
    <name evidence="6" type="primary">HaOG216923</name>
    <name evidence="6" type="ORF">B5X24_HaOG216923</name>
</gene>
<evidence type="ECO:0000256" key="4">
    <source>
        <dbReference type="SAM" id="MobiDB-lite"/>
    </source>
</evidence>
<evidence type="ECO:0000313" key="6">
    <source>
        <dbReference type="EMBL" id="PZC78972.1"/>
    </source>
</evidence>
<feature type="chain" id="PRO_5015958721" description="Cuticle protein" evidence="5">
    <location>
        <begin position="19"/>
        <end position="145"/>
    </location>
</feature>
<evidence type="ECO:0000256" key="3">
    <source>
        <dbReference type="PROSITE-ProRule" id="PRU00497"/>
    </source>
</evidence>
<feature type="region of interest" description="Disordered" evidence="4">
    <location>
        <begin position="115"/>
        <end position="145"/>
    </location>
</feature>
<dbReference type="GO" id="GO:0005615">
    <property type="term" value="C:extracellular space"/>
    <property type="evidence" value="ECO:0007669"/>
    <property type="project" value="TreeGrafter"/>
</dbReference>
<feature type="compositionally biased region" description="Basic residues" evidence="4">
    <location>
        <begin position="121"/>
        <end position="145"/>
    </location>
</feature>
<evidence type="ECO:0000256" key="5">
    <source>
        <dbReference type="SAM" id="SignalP"/>
    </source>
</evidence>
<dbReference type="PANTHER" id="PTHR12236:SF95">
    <property type="entry name" value="CUTICULAR PROTEIN 76BD, ISOFORM C-RELATED"/>
    <property type="match status" value="1"/>
</dbReference>
<dbReference type="PROSITE" id="PS00233">
    <property type="entry name" value="CHIT_BIND_RR_1"/>
    <property type="match status" value="1"/>
</dbReference>
<dbReference type="Pfam" id="PF00379">
    <property type="entry name" value="Chitin_bind_4"/>
    <property type="match status" value="1"/>
</dbReference>
<dbReference type="InterPro" id="IPR051217">
    <property type="entry name" value="Insect_Cuticle_Struc_Prot"/>
</dbReference>
<proteinExistence type="predicted"/>
<evidence type="ECO:0000256" key="1">
    <source>
        <dbReference type="ARBA" id="ARBA00022460"/>
    </source>
</evidence>
<dbReference type="Proteomes" id="UP000249218">
    <property type="component" value="Unassembled WGS sequence"/>
</dbReference>
<keyword evidence="2 5" id="KW-0732">Signal</keyword>
<dbReference type="AlphaFoldDB" id="A0A2W1BV61"/>
<dbReference type="PROSITE" id="PS51155">
    <property type="entry name" value="CHIT_BIND_RR_2"/>
    <property type="match status" value="1"/>
</dbReference>
<evidence type="ECO:0000256" key="2">
    <source>
        <dbReference type="ARBA" id="ARBA00022729"/>
    </source>
</evidence>
<dbReference type="InterPro" id="IPR000618">
    <property type="entry name" value="Insect_cuticle"/>
</dbReference>
<feature type="signal peptide" evidence="5">
    <location>
        <begin position="1"/>
        <end position="18"/>
    </location>
</feature>
<sequence length="145" mass="17160">MLLKIFWVIAVTSGTVSAAPGHSSQYLLKHDGHHHLIHINDDHHHHSHHDHQHIDYYTHPKHEFEYDVKDPYMGDHKELHEHRDGDTVKGHLFLHEPDGTVRHVQYLADKNNGFHADMKHSSTRHQRHHHHHVPHVHLLHHHHHG</sequence>
<dbReference type="EMBL" id="KZ149892">
    <property type="protein sequence ID" value="PZC78972.1"/>
    <property type="molecule type" value="Genomic_DNA"/>
</dbReference>
<evidence type="ECO:0008006" key="8">
    <source>
        <dbReference type="Google" id="ProtNLM"/>
    </source>
</evidence>
<organism evidence="6 7">
    <name type="scientific">Helicoverpa armigera</name>
    <name type="common">Cotton bollworm</name>
    <name type="synonym">Heliothis armigera</name>
    <dbReference type="NCBI Taxonomy" id="29058"/>
    <lineage>
        <taxon>Eukaryota</taxon>
        <taxon>Metazoa</taxon>
        <taxon>Ecdysozoa</taxon>
        <taxon>Arthropoda</taxon>
        <taxon>Hexapoda</taxon>
        <taxon>Insecta</taxon>
        <taxon>Pterygota</taxon>
        <taxon>Neoptera</taxon>
        <taxon>Endopterygota</taxon>
        <taxon>Lepidoptera</taxon>
        <taxon>Glossata</taxon>
        <taxon>Ditrysia</taxon>
        <taxon>Noctuoidea</taxon>
        <taxon>Noctuidae</taxon>
        <taxon>Heliothinae</taxon>
        <taxon>Helicoverpa</taxon>
    </lineage>
</organism>
<dbReference type="GO" id="GO:0042302">
    <property type="term" value="F:structural constituent of cuticle"/>
    <property type="evidence" value="ECO:0007669"/>
    <property type="project" value="UniProtKB-UniRule"/>
</dbReference>
<evidence type="ECO:0000313" key="7">
    <source>
        <dbReference type="Proteomes" id="UP000249218"/>
    </source>
</evidence>
<reference evidence="6 7" key="1">
    <citation type="journal article" date="2017" name="BMC Biol.">
        <title>Genomic innovations, transcriptional plasticity and gene loss underlying the evolution and divergence of two highly polyphagous and invasive Helicoverpa pest species.</title>
        <authorList>
            <person name="Pearce S.L."/>
            <person name="Clarke D.F."/>
            <person name="East P.D."/>
            <person name="Elfekih S."/>
            <person name="Gordon K.H."/>
            <person name="Jermiin L.S."/>
            <person name="McGaughran A."/>
            <person name="Oakeshott J.G."/>
            <person name="Papanikolaou A."/>
            <person name="Perera O.P."/>
            <person name="Rane R.V."/>
            <person name="Richards S."/>
            <person name="Tay W.T."/>
            <person name="Walsh T.K."/>
            <person name="Anderson A."/>
            <person name="Anderson C.J."/>
            <person name="Asgari S."/>
            <person name="Board P.G."/>
            <person name="Bretschneider A."/>
            <person name="Campbell P.M."/>
            <person name="Chertemps T."/>
            <person name="Christeller J.T."/>
            <person name="Coppin C.W."/>
            <person name="Downes S.J."/>
            <person name="Duan G."/>
            <person name="Farnsworth C.A."/>
            <person name="Good R.T."/>
            <person name="Han L.B."/>
            <person name="Han Y.C."/>
            <person name="Hatje K."/>
            <person name="Horne I."/>
            <person name="Huang Y.P."/>
            <person name="Hughes D.S."/>
            <person name="Jacquin-Joly E."/>
            <person name="James W."/>
            <person name="Jhangiani S."/>
            <person name="Kollmar M."/>
            <person name="Kuwar S.S."/>
            <person name="Li S."/>
            <person name="Liu N.Y."/>
            <person name="Maibeche M.T."/>
            <person name="Miller J.R."/>
            <person name="Montagne N."/>
            <person name="Perry T."/>
            <person name="Qu J."/>
            <person name="Song S.V."/>
            <person name="Sutton G.G."/>
            <person name="Vogel H."/>
            <person name="Walenz B.P."/>
            <person name="Xu W."/>
            <person name="Zhang H.J."/>
            <person name="Zou Z."/>
            <person name="Batterham P."/>
            <person name="Edwards O.R."/>
            <person name="Feyereisen R."/>
            <person name="Gibbs R.A."/>
            <person name="Heckel D.G."/>
            <person name="McGrath A."/>
            <person name="Robin C."/>
            <person name="Scherer S.E."/>
            <person name="Worley K.C."/>
            <person name="Wu Y.D."/>
        </authorList>
    </citation>
    <scope>NUCLEOTIDE SEQUENCE [LARGE SCALE GENOMIC DNA]</scope>
    <source>
        <strain evidence="6">Harm_GR_Male_#8</strain>
        <tissue evidence="6">Whole organism</tissue>
    </source>
</reference>
<dbReference type="GO" id="GO:0031012">
    <property type="term" value="C:extracellular matrix"/>
    <property type="evidence" value="ECO:0007669"/>
    <property type="project" value="TreeGrafter"/>
</dbReference>
<protein>
    <recommendedName>
        <fullName evidence="8">Cuticle protein</fullName>
    </recommendedName>
</protein>